<dbReference type="Proteomes" id="UP001146120">
    <property type="component" value="Unassembled WGS sequence"/>
</dbReference>
<evidence type="ECO:0000256" key="1">
    <source>
        <dbReference type="SAM" id="MobiDB-lite"/>
    </source>
</evidence>
<feature type="compositionally biased region" description="Basic and acidic residues" evidence="1">
    <location>
        <begin position="20"/>
        <end position="29"/>
    </location>
</feature>
<sequence length="82" mass="9096">MADDHAVPCAGRHGHRRRTTDKDKLATAEGEHAFDKKQYMIMSMIGMTIPSHKWRGWSALAGFGCCQGWVGCESESEQTPTT</sequence>
<dbReference type="AlphaFoldDB" id="A0AAV2YZT6"/>
<gene>
    <name evidence="2" type="ORF">N0F65_002603</name>
</gene>
<proteinExistence type="predicted"/>
<feature type="region of interest" description="Disordered" evidence="1">
    <location>
        <begin position="1"/>
        <end position="29"/>
    </location>
</feature>
<organism evidence="2 3">
    <name type="scientific">Lagenidium giganteum</name>
    <dbReference type="NCBI Taxonomy" id="4803"/>
    <lineage>
        <taxon>Eukaryota</taxon>
        <taxon>Sar</taxon>
        <taxon>Stramenopiles</taxon>
        <taxon>Oomycota</taxon>
        <taxon>Peronosporomycetes</taxon>
        <taxon>Pythiales</taxon>
        <taxon>Pythiaceae</taxon>
    </lineage>
</organism>
<accession>A0AAV2YZT6</accession>
<comment type="caution">
    <text evidence="2">The sequence shown here is derived from an EMBL/GenBank/DDBJ whole genome shotgun (WGS) entry which is preliminary data.</text>
</comment>
<evidence type="ECO:0000313" key="2">
    <source>
        <dbReference type="EMBL" id="DAZ98878.1"/>
    </source>
</evidence>
<reference evidence="2" key="2">
    <citation type="journal article" date="2023" name="Microbiol Resour">
        <title>Decontamination and Annotation of the Draft Genome Sequence of the Oomycete Lagenidium giganteum ARSEF 373.</title>
        <authorList>
            <person name="Morgan W.R."/>
            <person name="Tartar A."/>
        </authorList>
    </citation>
    <scope>NUCLEOTIDE SEQUENCE</scope>
    <source>
        <strain evidence="2">ARSEF 373</strain>
    </source>
</reference>
<name>A0AAV2YZT6_9STRA</name>
<dbReference type="EMBL" id="DAKRPA010000095">
    <property type="protein sequence ID" value="DAZ98878.1"/>
    <property type="molecule type" value="Genomic_DNA"/>
</dbReference>
<reference evidence="2" key="1">
    <citation type="submission" date="2022-11" db="EMBL/GenBank/DDBJ databases">
        <authorList>
            <person name="Morgan W.R."/>
            <person name="Tartar A."/>
        </authorList>
    </citation>
    <scope>NUCLEOTIDE SEQUENCE</scope>
    <source>
        <strain evidence="2">ARSEF 373</strain>
    </source>
</reference>
<protein>
    <submittedName>
        <fullName evidence="2">Uncharacterized protein</fullName>
    </submittedName>
</protein>
<evidence type="ECO:0000313" key="3">
    <source>
        <dbReference type="Proteomes" id="UP001146120"/>
    </source>
</evidence>
<keyword evidence="3" id="KW-1185">Reference proteome</keyword>